<dbReference type="RefSeq" id="WP_323252717.1">
    <property type="nucleotide sequence ID" value="NZ_JAYFUL010000051.1"/>
</dbReference>
<sequence>MKNKHTNILVLLLILASCASPKISNLERGRYKYATAPKNCLDVTVSILPTSTEESVQAKPVTFLDMRDSLPHLYMKLLSSKISNADTFISRLSKPIIPIAKVSTQNKQTDFTYYKVQFVFNNLKKYYNDERLMHPNTRLEFLTTYLALPKESAVTFYNINKLQNEFEEIDFGTLSRDQTVSLNSKLSASGGLGESYETNSGNQTTNTSNVDIGKEKKAYDSDGNVIGVVNRKGGLTSLDESTYSKKATAEAKVNGALDGSYQNSETIKEAIAVKLKRLKTGFNFSERELVIAQRGRAAGDISDNIYVTATLKVDNQRNVLPLPVYSFEKLYDENKQLNIADKLLFSRREVNFVPCDGAKDLTLTTCYEGAIRAVRNVWLKTGSNALEYDDRVTYYKIDEEEGRYLKIDKNVYCKNAYKFIADVSGVEYTLKIADPIPRELDIFIDDSPELFRQWIIDNLEKPVASNLNTTRFSLYFEKNETPRVQIPFVKQNMTPANIIALSAINGIKIVERNP</sequence>
<dbReference type="EMBL" id="JAYFUL010000051">
    <property type="protein sequence ID" value="MEA5260315.1"/>
    <property type="molecule type" value="Genomic_DNA"/>
</dbReference>
<dbReference type="PROSITE" id="PS51257">
    <property type="entry name" value="PROKAR_LIPOPROTEIN"/>
    <property type="match status" value="1"/>
</dbReference>
<protein>
    <recommendedName>
        <fullName evidence="5">Lipoprotein</fullName>
    </recommendedName>
</protein>
<evidence type="ECO:0000313" key="3">
    <source>
        <dbReference type="EMBL" id="MEA5260315.1"/>
    </source>
</evidence>
<keyword evidence="4" id="KW-1185">Reference proteome</keyword>
<gene>
    <name evidence="3" type="ORF">VB264_21125</name>
</gene>
<feature type="signal peptide" evidence="2">
    <location>
        <begin position="1"/>
        <end position="19"/>
    </location>
</feature>
<feature type="chain" id="PRO_5047416300" description="Lipoprotein" evidence="2">
    <location>
        <begin position="20"/>
        <end position="514"/>
    </location>
</feature>
<evidence type="ECO:0000313" key="4">
    <source>
        <dbReference type="Proteomes" id="UP001304671"/>
    </source>
</evidence>
<feature type="region of interest" description="Disordered" evidence="1">
    <location>
        <begin position="192"/>
        <end position="214"/>
    </location>
</feature>
<proteinExistence type="predicted"/>
<keyword evidence="2" id="KW-0732">Signal</keyword>
<name>A0ABU5QTY6_9BACT</name>
<feature type="compositionally biased region" description="Low complexity" evidence="1">
    <location>
        <begin position="198"/>
        <end position="209"/>
    </location>
</feature>
<evidence type="ECO:0000256" key="2">
    <source>
        <dbReference type="SAM" id="SignalP"/>
    </source>
</evidence>
<evidence type="ECO:0008006" key="5">
    <source>
        <dbReference type="Google" id="ProtNLM"/>
    </source>
</evidence>
<comment type="caution">
    <text evidence="3">The sequence shown here is derived from an EMBL/GenBank/DDBJ whole genome shotgun (WGS) entry which is preliminary data.</text>
</comment>
<evidence type="ECO:0000256" key="1">
    <source>
        <dbReference type="SAM" id="MobiDB-lite"/>
    </source>
</evidence>
<organism evidence="3 4">
    <name type="scientific">Arcicella aquatica</name>
    <dbReference type="NCBI Taxonomy" id="217141"/>
    <lineage>
        <taxon>Bacteria</taxon>
        <taxon>Pseudomonadati</taxon>
        <taxon>Bacteroidota</taxon>
        <taxon>Cytophagia</taxon>
        <taxon>Cytophagales</taxon>
        <taxon>Flectobacillaceae</taxon>
        <taxon>Arcicella</taxon>
    </lineage>
</organism>
<accession>A0ABU5QTY6</accession>
<dbReference type="Proteomes" id="UP001304671">
    <property type="component" value="Unassembled WGS sequence"/>
</dbReference>
<reference evidence="3 4" key="1">
    <citation type="submission" date="2023-12" db="EMBL/GenBank/DDBJ databases">
        <title>Novel species of the genus Arcicella isolated from rivers.</title>
        <authorList>
            <person name="Lu H."/>
        </authorList>
    </citation>
    <scope>NUCLEOTIDE SEQUENCE [LARGE SCALE GENOMIC DNA]</scope>
    <source>
        <strain evidence="3 4">LMG 21963</strain>
    </source>
</reference>